<gene>
    <name evidence="1" type="ORF">BAR1_08880</name>
</gene>
<organism evidence="1 2">
    <name type="scientific">Profundibacter amoris</name>
    <dbReference type="NCBI Taxonomy" id="2171755"/>
    <lineage>
        <taxon>Bacteria</taxon>
        <taxon>Pseudomonadati</taxon>
        <taxon>Pseudomonadota</taxon>
        <taxon>Alphaproteobacteria</taxon>
        <taxon>Rhodobacterales</taxon>
        <taxon>Paracoccaceae</taxon>
        <taxon>Profundibacter</taxon>
    </lineage>
</organism>
<dbReference type="Proteomes" id="UP000261704">
    <property type="component" value="Chromosome"/>
</dbReference>
<accession>A0A347ULN0</accession>
<sequence>MGNATVALADAPLSAIDWLSDTVATPVVMQPPAATDITRDASVEDITVTTLDGPTPDAVGLLPVSVTGLPRNFWGATPSEELAELVRRQPVQSLPALEDLLKMILLAELDAPLDADGTGALFLARIDKLLDMGSLDQAQALLERAGPDTPDLFRRWFDVALLTGTEHAACAKLKDKADIAPTYPARVFCLARNGDWSAAAVTLETAKVLGHITKEEDALLARFLDPELFEGQPPLPRPKHVTPLVFRMREAIGEPIPTASLPLAFANADLRSNTGWKTQIEAAERLARTGAIDPNRLLGIYTERLPAASGGIWERVEAVQQFDTAMSTNDPGAVAAALPVVWQEMQRAHLEVPFATLYGERLERLPLHDEAAELAFHIGLLSADYEKVAGNFKPVTVMDKFLVALAQGDVNGVASPDAKGNVVKPAFQANTAPVEFAPLLADNQLGKAILQAITLFAQGADGDLKDVRKALLLLRSVGLEDTARRAALQLMLLERRG</sequence>
<dbReference type="AlphaFoldDB" id="A0A347ULN0"/>
<evidence type="ECO:0000313" key="1">
    <source>
        <dbReference type="EMBL" id="AXX99758.1"/>
    </source>
</evidence>
<name>A0A347ULN0_9RHOB</name>
<reference evidence="1 2" key="1">
    <citation type="submission" date="2018-09" db="EMBL/GenBank/DDBJ databases">
        <title>Profundibacter amoris BAR1 gen. nov., sp. nov., a new member of the Roseobacter clade isolated at Lokis Castle Vent Field on the Arctic Mid-Oceanic Ridge.</title>
        <authorList>
            <person name="Le Moine Bauer S."/>
            <person name="Sjoeberg A.G."/>
            <person name="L'Haridon S."/>
            <person name="Stokke R."/>
            <person name="Roalkvam I."/>
            <person name="Steen I.H."/>
            <person name="Dahle H."/>
        </authorList>
    </citation>
    <scope>NUCLEOTIDE SEQUENCE [LARGE SCALE GENOMIC DNA]</scope>
    <source>
        <strain evidence="1 2">BAR1</strain>
    </source>
</reference>
<evidence type="ECO:0000313" key="2">
    <source>
        <dbReference type="Proteomes" id="UP000261704"/>
    </source>
</evidence>
<protein>
    <submittedName>
        <fullName evidence="1">Uncharacterized protein</fullName>
    </submittedName>
</protein>
<dbReference type="EMBL" id="CP032125">
    <property type="protein sequence ID" value="AXX99758.1"/>
    <property type="molecule type" value="Genomic_DNA"/>
</dbReference>
<keyword evidence="2" id="KW-1185">Reference proteome</keyword>
<proteinExistence type="predicted"/>
<dbReference type="OrthoDB" id="7929427at2"/>
<dbReference type="KEGG" id="pamo:BAR1_08880"/>